<dbReference type="RefSeq" id="WP_380250125.1">
    <property type="nucleotide sequence ID" value="NZ_JBHUII010000004.1"/>
</dbReference>
<dbReference type="Proteomes" id="UP001597294">
    <property type="component" value="Unassembled WGS sequence"/>
</dbReference>
<sequence>MHLPGSHPTYGQDIGILVLDTSFQRIPGDIGNAHSFNYPVKYKVVKSATTDQIVTKGSKARALLPLFIKAAQELEREGVRAIVTSCGFLAVIQEELAAAVSIPVATSSLLLIPMVSNIIGPSKSIGIITADAGSLSQEHLNGAGIDDKIPLHIKGMETSKAFSESILKPPTLPTRPLDPIAIEKDLRALSKELQHAHPDIGAIVLECTNLQPYAKALRTSLNIPVFGIIDLVNLIQSGLSTKETS</sequence>
<organism evidence="1 2">
    <name type="scientific">Kiloniella antarctica</name>
    <dbReference type="NCBI Taxonomy" id="1550907"/>
    <lineage>
        <taxon>Bacteria</taxon>
        <taxon>Pseudomonadati</taxon>
        <taxon>Pseudomonadota</taxon>
        <taxon>Alphaproteobacteria</taxon>
        <taxon>Rhodospirillales</taxon>
        <taxon>Kiloniellaceae</taxon>
        <taxon>Kiloniella</taxon>
    </lineage>
</organism>
<name>A0ABW5BHB4_9PROT</name>
<evidence type="ECO:0000313" key="2">
    <source>
        <dbReference type="Proteomes" id="UP001597294"/>
    </source>
</evidence>
<reference evidence="2" key="1">
    <citation type="journal article" date="2019" name="Int. J. Syst. Evol. Microbiol.">
        <title>The Global Catalogue of Microorganisms (GCM) 10K type strain sequencing project: providing services to taxonomists for standard genome sequencing and annotation.</title>
        <authorList>
            <consortium name="The Broad Institute Genomics Platform"/>
            <consortium name="The Broad Institute Genome Sequencing Center for Infectious Disease"/>
            <person name="Wu L."/>
            <person name="Ma J."/>
        </authorList>
    </citation>
    <scope>NUCLEOTIDE SEQUENCE [LARGE SCALE GENOMIC DNA]</scope>
    <source>
        <strain evidence="2">CGMCC 4.7192</strain>
    </source>
</reference>
<proteinExistence type="predicted"/>
<keyword evidence="2" id="KW-1185">Reference proteome</keyword>
<dbReference type="NCBIfam" id="NF005679">
    <property type="entry name" value="PRK07475.1"/>
    <property type="match status" value="1"/>
</dbReference>
<protein>
    <submittedName>
        <fullName evidence="1">Aspartate/glutamate racemase family protein</fullName>
    </submittedName>
</protein>
<accession>A0ABW5BHB4</accession>
<dbReference type="EMBL" id="JBHUII010000004">
    <property type="protein sequence ID" value="MFD2205477.1"/>
    <property type="molecule type" value="Genomic_DNA"/>
</dbReference>
<evidence type="ECO:0000313" key="1">
    <source>
        <dbReference type="EMBL" id="MFD2205477.1"/>
    </source>
</evidence>
<comment type="caution">
    <text evidence="1">The sequence shown here is derived from an EMBL/GenBank/DDBJ whole genome shotgun (WGS) entry which is preliminary data.</text>
</comment>
<gene>
    <name evidence="1" type="ORF">ACFSKO_07640</name>
</gene>